<dbReference type="Proteomes" id="UP000044071">
    <property type="component" value="Unassembled WGS sequence"/>
</dbReference>
<protein>
    <recommendedName>
        <fullName evidence="1">ABM domain-containing protein</fullName>
    </recommendedName>
</protein>
<dbReference type="InterPro" id="IPR007138">
    <property type="entry name" value="ABM_dom"/>
</dbReference>
<dbReference type="OrthoDB" id="6912333at2"/>
<evidence type="ECO:0000313" key="2">
    <source>
        <dbReference type="EMBL" id="CDZ75786.1"/>
    </source>
</evidence>
<dbReference type="SUPFAM" id="SSF54909">
    <property type="entry name" value="Dimeric alpha+beta barrel"/>
    <property type="match status" value="1"/>
</dbReference>
<sequence length="110" mass="12713">MSGHVFVVSEWLPKEGCEQRLWQYFKKLMALTLEKEKGCIRAHATKQISHPGSPSKSKYTIILLQEYVDINAFDIHCNSDYVVNGFKELVENTETAIVAEWQCRLFSEDD</sequence>
<keyword evidence="3" id="KW-1185">Reference proteome</keyword>
<evidence type="ECO:0000313" key="3">
    <source>
        <dbReference type="Proteomes" id="UP000044071"/>
    </source>
</evidence>
<organism evidence="2 3">
    <name type="scientific">Legionella massiliensis</name>
    <dbReference type="NCBI Taxonomy" id="1034943"/>
    <lineage>
        <taxon>Bacteria</taxon>
        <taxon>Pseudomonadati</taxon>
        <taxon>Pseudomonadota</taxon>
        <taxon>Gammaproteobacteria</taxon>
        <taxon>Legionellales</taxon>
        <taxon>Legionellaceae</taxon>
        <taxon>Legionella</taxon>
    </lineage>
</organism>
<feature type="domain" description="ABM" evidence="1">
    <location>
        <begin position="5"/>
        <end position="82"/>
    </location>
</feature>
<gene>
    <name evidence="2" type="ORF">BN59_00044</name>
</gene>
<dbReference type="Pfam" id="PF03992">
    <property type="entry name" value="ABM"/>
    <property type="match status" value="1"/>
</dbReference>
<reference evidence="2 3" key="1">
    <citation type="submission" date="2014-06" db="EMBL/GenBank/DDBJ databases">
        <authorList>
            <person name="Urmite Genomes Urmite Genomes"/>
        </authorList>
    </citation>
    <scope>NUCLEOTIDE SEQUENCE [LARGE SCALE GENOMIC DNA]</scope>
</reference>
<dbReference type="EMBL" id="CCSB01000001">
    <property type="protein sequence ID" value="CDZ75786.1"/>
    <property type="molecule type" value="Genomic_DNA"/>
</dbReference>
<dbReference type="RefSeq" id="WP_043872436.1">
    <property type="nucleotide sequence ID" value="NZ_CCVW01000001.1"/>
</dbReference>
<dbReference type="eggNOG" id="COG1359">
    <property type="taxonomic scope" value="Bacteria"/>
</dbReference>
<evidence type="ECO:0000259" key="1">
    <source>
        <dbReference type="Pfam" id="PF03992"/>
    </source>
</evidence>
<proteinExistence type="predicted"/>
<name>A0A078KRS0_9GAMM</name>
<dbReference type="AlphaFoldDB" id="A0A078KRS0"/>
<dbReference type="Gene3D" id="3.30.70.100">
    <property type="match status" value="1"/>
</dbReference>
<dbReference type="InterPro" id="IPR011008">
    <property type="entry name" value="Dimeric_a/b-barrel"/>
</dbReference>
<accession>A0A078KRS0</accession>